<organism evidence="3 4">
    <name type="scientific">Stenotrophobium rhamnosiphilum</name>
    <dbReference type="NCBI Taxonomy" id="2029166"/>
    <lineage>
        <taxon>Bacteria</taxon>
        <taxon>Pseudomonadati</taxon>
        <taxon>Pseudomonadota</taxon>
        <taxon>Gammaproteobacteria</taxon>
        <taxon>Nevskiales</taxon>
        <taxon>Nevskiaceae</taxon>
        <taxon>Stenotrophobium</taxon>
    </lineage>
</organism>
<accession>A0A2T5MBK7</accession>
<dbReference type="PANTHER" id="PTHR30461">
    <property type="entry name" value="DNA-INVERTASE FROM LAMBDOID PROPHAGE"/>
    <property type="match status" value="1"/>
</dbReference>
<dbReference type="AlphaFoldDB" id="A0A2T5MBK7"/>
<dbReference type="PANTHER" id="PTHR30461:SF23">
    <property type="entry name" value="DNA RECOMBINASE-RELATED"/>
    <property type="match status" value="1"/>
</dbReference>
<dbReference type="SUPFAM" id="SSF53041">
    <property type="entry name" value="Resolvase-like"/>
    <property type="match status" value="1"/>
</dbReference>
<dbReference type="Gene3D" id="3.40.50.1390">
    <property type="entry name" value="Resolvase, N-terminal catalytic domain"/>
    <property type="match status" value="1"/>
</dbReference>
<keyword evidence="4" id="KW-1185">Reference proteome</keyword>
<dbReference type="InterPro" id="IPR050639">
    <property type="entry name" value="SSR_resolvase"/>
</dbReference>
<dbReference type="Pfam" id="PF00239">
    <property type="entry name" value="Resolvase"/>
    <property type="match status" value="1"/>
</dbReference>
<dbReference type="EMBL" id="QANS01000008">
    <property type="protein sequence ID" value="PTU29129.1"/>
    <property type="molecule type" value="Genomic_DNA"/>
</dbReference>
<name>A0A2T5MBK7_9GAMM</name>
<dbReference type="InterPro" id="IPR036162">
    <property type="entry name" value="Resolvase-like_N_sf"/>
</dbReference>
<dbReference type="Pfam" id="PF07508">
    <property type="entry name" value="Recombinase"/>
    <property type="match status" value="1"/>
</dbReference>
<evidence type="ECO:0000313" key="3">
    <source>
        <dbReference type="EMBL" id="PTU29129.1"/>
    </source>
</evidence>
<dbReference type="GO" id="GO:0003677">
    <property type="term" value="F:DNA binding"/>
    <property type="evidence" value="ECO:0007669"/>
    <property type="project" value="InterPro"/>
</dbReference>
<dbReference type="Gene3D" id="3.90.1750.20">
    <property type="entry name" value="Putative Large Serine Recombinase, Chain B, Domain 2"/>
    <property type="match status" value="1"/>
</dbReference>
<proteinExistence type="predicted"/>
<dbReference type="InterPro" id="IPR011109">
    <property type="entry name" value="DNA_bind_recombinase_dom"/>
</dbReference>
<dbReference type="RefSeq" id="WP_107941662.1">
    <property type="nucleotide sequence ID" value="NZ_QANS01000008.1"/>
</dbReference>
<dbReference type="InterPro" id="IPR006119">
    <property type="entry name" value="Resolv_N"/>
</dbReference>
<dbReference type="InterPro" id="IPR038109">
    <property type="entry name" value="DNA_bind_recomb_sf"/>
</dbReference>
<dbReference type="PROSITE" id="PS51737">
    <property type="entry name" value="RECOMBINASE_DNA_BIND"/>
    <property type="match status" value="1"/>
</dbReference>
<dbReference type="Proteomes" id="UP000244248">
    <property type="component" value="Unassembled WGS sequence"/>
</dbReference>
<feature type="domain" description="Resolvase/invertase-type recombinase catalytic" evidence="1">
    <location>
        <begin position="9"/>
        <end position="161"/>
    </location>
</feature>
<dbReference type="OrthoDB" id="9786476at2"/>
<reference evidence="3 4" key="1">
    <citation type="submission" date="2018-04" db="EMBL/GenBank/DDBJ databases">
        <title>Novel species isolated from glacier.</title>
        <authorList>
            <person name="Liu Q."/>
            <person name="Xin Y.-H."/>
        </authorList>
    </citation>
    <scope>NUCLEOTIDE SEQUENCE [LARGE SCALE GENOMIC DNA]</scope>
    <source>
        <strain evidence="3 4">GT1R17</strain>
    </source>
</reference>
<evidence type="ECO:0000259" key="2">
    <source>
        <dbReference type="PROSITE" id="PS51737"/>
    </source>
</evidence>
<comment type="caution">
    <text evidence="3">The sequence shown here is derived from an EMBL/GenBank/DDBJ whole genome shotgun (WGS) entry which is preliminary data.</text>
</comment>
<sequence length="550" mass="62329">MTDERSVKRCAVYTRKSTDEGLDMDFNSLQAQRESCEAFIKSQRGEGWTLIPTAYDDGGISGGTMQRPALQRLLADIESKAVDVVVVYKVDRLTRSLHDFSKMVEVFDRQGVSFVAVTQQFNTTSSMGRLTLNVLLSFAQFEREVTGERIRDKVAASKKKGMWMGGGLPRGYKVEDRKLIVVPEDAEVVRTIFNDYLQCSSVRELAIALQKKGITSRPHGKPSNDPVSRGALHTILRNPIYIGVIPHKKERYQGQHDAIIDKAIWKAAQEKLEISRKCRGKPRRKTEDSPLMGKIFDESNRMLTPIHSSKKGRRYRYYVTHEDDRDNDQSNERSMQPWRLPALEIERRVDEIVLAAISDQAAIGAAAIKSGLDAHGIRDLRNQIELAGMRDRLEWIEHVQININRIKVSINLPTKAPLKIEKAVEIAMKRRGVERRIVMEGSTIARAQTDPQIFKALSLSMRFWDQMFSEKPMTAAEFSKTEDVDNSNVGRAMPLAFLAPDIVADLLAGKQTADTTAKKILRIENLPLSWLDQREILALNFGRRDLEILL</sequence>
<dbReference type="GO" id="GO:0000150">
    <property type="term" value="F:DNA strand exchange activity"/>
    <property type="evidence" value="ECO:0007669"/>
    <property type="project" value="InterPro"/>
</dbReference>
<protein>
    <recommendedName>
        <fullName evidence="5">Recombinase family protein</fullName>
    </recommendedName>
</protein>
<dbReference type="CDD" id="cd03768">
    <property type="entry name" value="SR_ResInv"/>
    <property type="match status" value="1"/>
</dbReference>
<evidence type="ECO:0000259" key="1">
    <source>
        <dbReference type="PROSITE" id="PS51736"/>
    </source>
</evidence>
<gene>
    <name evidence="3" type="ORF">CJD38_17425</name>
</gene>
<dbReference type="SMART" id="SM00857">
    <property type="entry name" value="Resolvase"/>
    <property type="match status" value="1"/>
</dbReference>
<evidence type="ECO:0008006" key="5">
    <source>
        <dbReference type="Google" id="ProtNLM"/>
    </source>
</evidence>
<dbReference type="PROSITE" id="PS51736">
    <property type="entry name" value="RECOMBINASES_3"/>
    <property type="match status" value="1"/>
</dbReference>
<evidence type="ECO:0000313" key="4">
    <source>
        <dbReference type="Proteomes" id="UP000244248"/>
    </source>
</evidence>
<feature type="domain" description="Recombinase" evidence="2">
    <location>
        <begin position="169"/>
        <end position="278"/>
    </location>
</feature>